<keyword evidence="8" id="KW-1185">Reference proteome</keyword>
<dbReference type="GO" id="GO:0004815">
    <property type="term" value="F:aspartate-tRNA ligase activity"/>
    <property type="evidence" value="ECO:0007669"/>
    <property type="project" value="TreeGrafter"/>
</dbReference>
<dbReference type="Proteomes" id="UP000789570">
    <property type="component" value="Unassembled WGS sequence"/>
</dbReference>
<accession>A0A9N9BRW3</accession>
<evidence type="ECO:0000259" key="6">
    <source>
        <dbReference type="Pfam" id="PF00152"/>
    </source>
</evidence>
<dbReference type="InterPro" id="IPR045864">
    <property type="entry name" value="aa-tRNA-synth_II/BPL/LPL"/>
</dbReference>
<feature type="domain" description="Aminoacyl-tRNA synthetase class II (D/K/N)" evidence="6">
    <location>
        <begin position="506"/>
        <end position="602"/>
    </location>
</feature>
<reference evidence="7" key="1">
    <citation type="submission" date="2021-06" db="EMBL/GenBank/DDBJ databases">
        <authorList>
            <person name="Kallberg Y."/>
            <person name="Tangrot J."/>
            <person name="Rosling A."/>
        </authorList>
    </citation>
    <scope>NUCLEOTIDE SEQUENCE</scope>
    <source>
        <strain evidence="7">UK204</strain>
    </source>
</reference>
<dbReference type="Pfam" id="PF00152">
    <property type="entry name" value="tRNA-synt_2"/>
    <property type="match status" value="2"/>
</dbReference>
<feature type="domain" description="Aminoacyl-tRNA synthetase class II (D/K/N)" evidence="6">
    <location>
        <begin position="368"/>
        <end position="477"/>
    </location>
</feature>
<protein>
    <submittedName>
        <fullName evidence="7">13427_t:CDS:1</fullName>
    </submittedName>
</protein>
<dbReference type="SUPFAM" id="SSF55681">
    <property type="entry name" value="Class II aaRS and biotin synthetases"/>
    <property type="match status" value="1"/>
</dbReference>
<comment type="caution">
    <text evidence="7">The sequence shown here is derived from an EMBL/GenBank/DDBJ whole genome shotgun (WGS) entry which is preliminary data.</text>
</comment>
<dbReference type="OrthoDB" id="439710at2759"/>
<dbReference type="AlphaFoldDB" id="A0A9N9BRW3"/>
<dbReference type="GO" id="GO:0006422">
    <property type="term" value="P:aspartyl-tRNA aminoacylation"/>
    <property type="evidence" value="ECO:0007669"/>
    <property type="project" value="TreeGrafter"/>
</dbReference>
<dbReference type="InterPro" id="IPR012917">
    <property type="entry name" value="DUF3294"/>
</dbReference>
<dbReference type="GO" id="GO:0005524">
    <property type="term" value="F:ATP binding"/>
    <property type="evidence" value="ECO:0007669"/>
    <property type="project" value="UniProtKB-KW"/>
</dbReference>
<evidence type="ECO:0000256" key="3">
    <source>
        <dbReference type="ARBA" id="ARBA00022840"/>
    </source>
</evidence>
<proteinExistence type="predicted"/>
<evidence type="ECO:0000256" key="4">
    <source>
        <dbReference type="ARBA" id="ARBA00022917"/>
    </source>
</evidence>
<dbReference type="Pfam" id="PF07957">
    <property type="entry name" value="DUF3294"/>
    <property type="match status" value="1"/>
</dbReference>
<keyword evidence="2" id="KW-0547">Nucleotide-binding</keyword>
<dbReference type="Gene3D" id="3.30.930.10">
    <property type="entry name" value="Bira Bifunctional Protein, Domain 2"/>
    <property type="match status" value="2"/>
</dbReference>
<dbReference type="EMBL" id="CAJVPQ010001873">
    <property type="protein sequence ID" value="CAG8573728.1"/>
    <property type="molecule type" value="Genomic_DNA"/>
</dbReference>
<keyword evidence="3" id="KW-0067">ATP-binding</keyword>
<organism evidence="7 8">
    <name type="scientific">Funneliformis caledonium</name>
    <dbReference type="NCBI Taxonomy" id="1117310"/>
    <lineage>
        <taxon>Eukaryota</taxon>
        <taxon>Fungi</taxon>
        <taxon>Fungi incertae sedis</taxon>
        <taxon>Mucoromycota</taxon>
        <taxon>Glomeromycotina</taxon>
        <taxon>Glomeromycetes</taxon>
        <taxon>Glomerales</taxon>
        <taxon>Glomeraceae</taxon>
        <taxon>Funneliformis</taxon>
    </lineage>
</organism>
<evidence type="ECO:0000313" key="8">
    <source>
        <dbReference type="Proteomes" id="UP000789570"/>
    </source>
</evidence>
<dbReference type="PANTHER" id="PTHR22594:SF5">
    <property type="entry name" value="ASPARTATE--TRNA LIGASE, MITOCHONDRIAL"/>
    <property type="match status" value="1"/>
</dbReference>
<dbReference type="PANTHER" id="PTHR22594">
    <property type="entry name" value="ASPARTYL/LYSYL-TRNA SYNTHETASE"/>
    <property type="match status" value="1"/>
</dbReference>
<gene>
    <name evidence="7" type="ORF">FCALED_LOCUS7224</name>
</gene>
<evidence type="ECO:0000313" key="7">
    <source>
        <dbReference type="EMBL" id="CAG8573728.1"/>
    </source>
</evidence>
<dbReference type="GO" id="GO:0005739">
    <property type="term" value="C:mitochondrion"/>
    <property type="evidence" value="ECO:0007669"/>
    <property type="project" value="TreeGrafter"/>
</dbReference>
<sequence>MAQQPNLPTSMPTDVVPTQTYPPTLQELGQVDRFMYKLVIANGSVTDTELGEWRVYSNSLVTTHANASVLAGTNTNTTGTPEWFIQAFSNGGIADLAINNAIITACTPNGAIDQAINNGINNACAPNGAIEQAITNACAPNGAIDQAITQGINNACAQNGTIYSLFDVSFQTSMARSLNGNSSRDNDLFREFPNLNGDLPSDRNVTFPQNLSTLRNFTRAQCNSLLRHYNQLPANSVQQARQMYAFKTDTNQSINQATNFSFKDSYVWRLMLKPRWSTCGWTQNMISSELIIWDNTTFECTSSKLKEELSQLSTESVICIEGVVKDQKKLLTCKFQLVKLKLKLSKFYCLNRANNLPFFPLDSRKLPNEEVRLRHRYIDLRRDFIQNNLRKHSLASWTIRNFLVNEGFVEVETPILFKSTSEGVGAREFIVPTRTKGSFYALTQSHATGGIDKYFQMAKCLRDEDLRTDRQPDFTQVWTLLGRIRSQIANFVTIEKTENETGRLSSTHHPFTAPIPEDVKLLFKDPDRCVKGQHNDLVLNGIEIGGGSIIFHSAKLQSMIFNEILQLEHGCPPHGGIVLGFDRLLATICGTKSIKDVMAFLKAASGSDLSF</sequence>
<keyword evidence="4" id="KW-0648">Protein biosynthesis</keyword>
<name>A0A9N9BRW3_9GLOM</name>
<dbReference type="InterPro" id="IPR004364">
    <property type="entry name" value="Aa-tRNA-synt_II"/>
</dbReference>
<evidence type="ECO:0000256" key="1">
    <source>
        <dbReference type="ARBA" id="ARBA00022598"/>
    </source>
</evidence>
<evidence type="ECO:0000256" key="5">
    <source>
        <dbReference type="ARBA" id="ARBA00023146"/>
    </source>
</evidence>
<keyword evidence="5" id="KW-0030">Aminoacyl-tRNA synthetase</keyword>
<evidence type="ECO:0000256" key="2">
    <source>
        <dbReference type="ARBA" id="ARBA00022741"/>
    </source>
</evidence>
<keyword evidence="1" id="KW-0436">Ligase</keyword>